<dbReference type="InParanoid" id="K9G879"/>
<accession>K9G879</accession>
<keyword evidence="3" id="KW-1185">Reference proteome</keyword>
<organism evidence="2 3">
    <name type="scientific">Penicillium digitatum (strain PHI26 / CECT 20796)</name>
    <name type="common">Green mold</name>
    <dbReference type="NCBI Taxonomy" id="1170229"/>
    <lineage>
        <taxon>Eukaryota</taxon>
        <taxon>Fungi</taxon>
        <taxon>Dikarya</taxon>
        <taxon>Ascomycota</taxon>
        <taxon>Pezizomycotina</taxon>
        <taxon>Eurotiomycetes</taxon>
        <taxon>Eurotiomycetidae</taxon>
        <taxon>Eurotiales</taxon>
        <taxon>Aspergillaceae</taxon>
        <taxon>Penicillium</taxon>
    </lineage>
</organism>
<reference evidence="3" key="1">
    <citation type="journal article" date="2012" name="BMC Genomics">
        <title>Genome sequence of the necrotrophic fungus Penicillium digitatum, the main postharvest pathogen of citrus.</title>
        <authorList>
            <person name="Marcet-Houben M."/>
            <person name="Ballester A.-R."/>
            <person name="de la Fuente B."/>
            <person name="Harries E."/>
            <person name="Marcos J.F."/>
            <person name="Gonzalez-Candelas L."/>
            <person name="Gabaldon T."/>
        </authorList>
    </citation>
    <scope>NUCLEOTIDE SEQUENCE [LARGE SCALE GENOMIC DNA]</scope>
    <source>
        <strain evidence="3">PHI26 / CECT 20796</strain>
    </source>
</reference>
<evidence type="ECO:0000256" key="1">
    <source>
        <dbReference type="SAM" id="MobiDB-lite"/>
    </source>
</evidence>
<sequence>MFQARSCGTLTYIWETFLFPQICPALLKGSSIGNRLRSTLCSYKARFPEFIMPPKDYHVGPRFPGLPDGDEDLSPEQQKQATNDNELASRSKYYEMSSLASNKSVYEALKLDRRLWEPFTCCQLFFHGSLAFIPGLGLTGPPGVTAPLMMTENECQKQYEQKVQYEYRLYLWDLVKSQLCIDRAGCVPNNRWEAT</sequence>
<dbReference type="AlphaFoldDB" id="K9G879"/>
<dbReference type="OrthoDB" id="4311393at2759"/>
<feature type="region of interest" description="Disordered" evidence="1">
    <location>
        <begin position="61"/>
        <end position="86"/>
    </location>
</feature>
<dbReference type="HOGENOM" id="CLU_1396771_0_0_1"/>
<evidence type="ECO:0000313" key="2">
    <source>
        <dbReference type="EMBL" id="EKV11023.1"/>
    </source>
</evidence>
<feature type="compositionally biased region" description="Polar residues" evidence="1">
    <location>
        <begin position="75"/>
        <end position="86"/>
    </location>
</feature>
<protein>
    <submittedName>
        <fullName evidence="2">Uncharacterized protein</fullName>
    </submittedName>
</protein>
<proteinExistence type="predicted"/>
<gene>
    <name evidence="2" type="ORF">PDIG_52760</name>
</gene>
<dbReference type="EMBL" id="AKCT01000214">
    <property type="protein sequence ID" value="EKV11023.1"/>
    <property type="molecule type" value="Genomic_DNA"/>
</dbReference>
<comment type="caution">
    <text evidence="2">The sequence shown here is derived from an EMBL/GenBank/DDBJ whole genome shotgun (WGS) entry which is preliminary data.</text>
</comment>
<name>K9G879_PEND2</name>
<evidence type="ECO:0000313" key="3">
    <source>
        <dbReference type="Proteomes" id="UP000009882"/>
    </source>
</evidence>
<dbReference type="Proteomes" id="UP000009882">
    <property type="component" value="Unassembled WGS sequence"/>
</dbReference>